<name>A0A9P4V5W6_9PLEO</name>
<evidence type="ECO:0000313" key="2">
    <source>
        <dbReference type="EMBL" id="KAF2739214.1"/>
    </source>
</evidence>
<sequence length="119" mass="12848">MSRRFGTSVRASNRSLFGALHRWTGLIGILTLNDGQTFDAPTIATRDTRASESGAPTARGGKLSSCRNTHSAARPVALSNPLINLPCISHQTLVPRVRSPKRHFLPSPSHSVATCMRTD</sequence>
<dbReference type="EMBL" id="ML996105">
    <property type="protein sequence ID" value="KAF2739214.1"/>
    <property type="molecule type" value="Genomic_DNA"/>
</dbReference>
<dbReference type="AlphaFoldDB" id="A0A9P4V5W6"/>
<evidence type="ECO:0000313" key="3">
    <source>
        <dbReference type="Proteomes" id="UP000799444"/>
    </source>
</evidence>
<keyword evidence="3" id="KW-1185">Reference proteome</keyword>
<organism evidence="2 3">
    <name type="scientific">Polyplosphaeria fusca</name>
    <dbReference type="NCBI Taxonomy" id="682080"/>
    <lineage>
        <taxon>Eukaryota</taxon>
        <taxon>Fungi</taxon>
        <taxon>Dikarya</taxon>
        <taxon>Ascomycota</taxon>
        <taxon>Pezizomycotina</taxon>
        <taxon>Dothideomycetes</taxon>
        <taxon>Pleosporomycetidae</taxon>
        <taxon>Pleosporales</taxon>
        <taxon>Tetraplosphaeriaceae</taxon>
        <taxon>Polyplosphaeria</taxon>
    </lineage>
</organism>
<accession>A0A9P4V5W6</accession>
<protein>
    <submittedName>
        <fullName evidence="2">Uncharacterized protein</fullName>
    </submittedName>
</protein>
<evidence type="ECO:0000256" key="1">
    <source>
        <dbReference type="SAM" id="MobiDB-lite"/>
    </source>
</evidence>
<comment type="caution">
    <text evidence="2">The sequence shown here is derived from an EMBL/GenBank/DDBJ whole genome shotgun (WGS) entry which is preliminary data.</text>
</comment>
<feature type="region of interest" description="Disordered" evidence="1">
    <location>
        <begin position="44"/>
        <end position="67"/>
    </location>
</feature>
<dbReference type="Proteomes" id="UP000799444">
    <property type="component" value="Unassembled WGS sequence"/>
</dbReference>
<reference evidence="2" key="1">
    <citation type="journal article" date="2020" name="Stud. Mycol.">
        <title>101 Dothideomycetes genomes: a test case for predicting lifestyles and emergence of pathogens.</title>
        <authorList>
            <person name="Haridas S."/>
            <person name="Albert R."/>
            <person name="Binder M."/>
            <person name="Bloem J."/>
            <person name="Labutti K."/>
            <person name="Salamov A."/>
            <person name="Andreopoulos B."/>
            <person name="Baker S."/>
            <person name="Barry K."/>
            <person name="Bills G."/>
            <person name="Bluhm B."/>
            <person name="Cannon C."/>
            <person name="Castanera R."/>
            <person name="Culley D."/>
            <person name="Daum C."/>
            <person name="Ezra D."/>
            <person name="Gonzalez J."/>
            <person name="Henrissat B."/>
            <person name="Kuo A."/>
            <person name="Liang C."/>
            <person name="Lipzen A."/>
            <person name="Lutzoni F."/>
            <person name="Magnuson J."/>
            <person name="Mondo S."/>
            <person name="Nolan M."/>
            <person name="Ohm R."/>
            <person name="Pangilinan J."/>
            <person name="Park H.-J."/>
            <person name="Ramirez L."/>
            <person name="Alfaro M."/>
            <person name="Sun H."/>
            <person name="Tritt A."/>
            <person name="Yoshinaga Y."/>
            <person name="Zwiers L.-H."/>
            <person name="Turgeon B."/>
            <person name="Goodwin S."/>
            <person name="Spatafora J."/>
            <person name="Crous P."/>
            <person name="Grigoriev I."/>
        </authorList>
    </citation>
    <scope>NUCLEOTIDE SEQUENCE</scope>
    <source>
        <strain evidence="2">CBS 125425</strain>
    </source>
</reference>
<gene>
    <name evidence="2" type="ORF">EJ04DRAFT_355379</name>
</gene>
<proteinExistence type="predicted"/>